<organism evidence="1 2">
    <name type="scientific">Popillia japonica</name>
    <name type="common">Japanese beetle</name>
    <dbReference type="NCBI Taxonomy" id="7064"/>
    <lineage>
        <taxon>Eukaryota</taxon>
        <taxon>Metazoa</taxon>
        <taxon>Ecdysozoa</taxon>
        <taxon>Arthropoda</taxon>
        <taxon>Hexapoda</taxon>
        <taxon>Insecta</taxon>
        <taxon>Pterygota</taxon>
        <taxon>Neoptera</taxon>
        <taxon>Endopterygota</taxon>
        <taxon>Coleoptera</taxon>
        <taxon>Polyphaga</taxon>
        <taxon>Scarabaeiformia</taxon>
        <taxon>Scarabaeidae</taxon>
        <taxon>Rutelinae</taxon>
        <taxon>Popillia</taxon>
    </lineage>
</organism>
<evidence type="ECO:0000313" key="2">
    <source>
        <dbReference type="Proteomes" id="UP001458880"/>
    </source>
</evidence>
<protein>
    <submittedName>
        <fullName evidence="1">Uncharacterized protein</fullName>
    </submittedName>
</protein>
<sequence>MLFSRKFKETPFSLKRLVCISLAGKKTLEEGNSMLHHKSVIGILSEFKITSSPHTIVTAKSHLTDVRKDVKKAKAGEDQGFVDAILFSSEAAFHKNALQQSSLCNPASSLFTEC</sequence>
<accession>A0AAW1MGJ7</accession>
<name>A0AAW1MGJ7_POPJA</name>
<dbReference type="EMBL" id="JASPKY010000049">
    <property type="protein sequence ID" value="KAK9745366.1"/>
    <property type="molecule type" value="Genomic_DNA"/>
</dbReference>
<dbReference type="Proteomes" id="UP001458880">
    <property type="component" value="Unassembled WGS sequence"/>
</dbReference>
<dbReference type="AlphaFoldDB" id="A0AAW1MGJ7"/>
<keyword evidence="2" id="KW-1185">Reference proteome</keyword>
<comment type="caution">
    <text evidence="1">The sequence shown here is derived from an EMBL/GenBank/DDBJ whole genome shotgun (WGS) entry which is preliminary data.</text>
</comment>
<gene>
    <name evidence="1" type="ORF">QE152_g6914</name>
</gene>
<reference evidence="1 2" key="1">
    <citation type="journal article" date="2024" name="BMC Genomics">
        <title>De novo assembly and annotation of Popillia japonica's genome with initial clues to its potential as an invasive pest.</title>
        <authorList>
            <person name="Cucini C."/>
            <person name="Boschi S."/>
            <person name="Funari R."/>
            <person name="Cardaioli E."/>
            <person name="Iannotti N."/>
            <person name="Marturano G."/>
            <person name="Paoli F."/>
            <person name="Bruttini M."/>
            <person name="Carapelli A."/>
            <person name="Frati F."/>
            <person name="Nardi F."/>
        </authorList>
    </citation>
    <scope>NUCLEOTIDE SEQUENCE [LARGE SCALE GENOMIC DNA]</scope>
    <source>
        <strain evidence="1">DMR45628</strain>
    </source>
</reference>
<proteinExistence type="predicted"/>
<evidence type="ECO:0000313" key="1">
    <source>
        <dbReference type="EMBL" id="KAK9745366.1"/>
    </source>
</evidence>